<dbReference type="Gramene" id="Pp3c21_1200V3.4">
    <property type="protein sequence ID" value="Pp3c21_1200V3.4"/>
    <property type="gene ID" value="Pp3c21_1200"/>
</dbReference>
<dbReference type="GeneID" id="112274078"/>
<dbReference type="RefSeq" id="XP_024359004.1">
    <property type="nucleotide sequence ID" value="XM_024503236.2"/>
</dbReference>
<dbReference type="EnsemblPlants" id="Pp3c21_1200V3.4">
    <property type="protein sequence ID" value="Pp3c21_1200V3.4"/>
    <property type="gene ID" value="Pp3c21_1200"/>
</dbReference>
<keyword evidence="2" id="KW-1185">Reference proteome</keyword>
<evidence type="ECO:0000313" key="2">
    <source>
        <dbReference type="Proteomes" id="UP000006727"/>
    </source>
</evidence>
<dbReference type="Gramene" id="Pp3c21_1200V3.7">
    <property type="protein sequence ID" value="Pp3c21_1200V3.7"/>
    <property type="gene ID" value="Pp3c21_1200"/>
</dbReference>
<dbReference type="Proteomes" id="UP000006727">
    <property type="component" value="Chromosome 21"/>
</dbReference>
<dbReference type="EnsemblPlants" id="Pp3c21_1200V3.2">
    <property type="protein sequence ID" value="Pp3c21_1200V3.2"/>
    <property type="gene ID" value="Pp3c21_1200"/>
</dbReference>
<protein>
    <submittedName>
        <fullName evidence="1">Uncharacterized protein</fullName>
    </submittedName>
</protein>
<dbReference type="Gramene" id="Pp3c21_1200V3.3">
    <property type="protein sequence ID" value="Pp3c21_1200V3.3"/>
    <property type="gene ID" value="Pp3c21_1200"/>
</dbReference>
<reference evidence="1 2" key="2">
    <citation type="journal article" date="2018" name="Plant J.">
        <title>The Physcomitrella patens chromosome-scale assembly reveals moss genome structure and evolution.</title>
        <authorList>
            <person name="Lang D."/>
            <person name="Ullrich K.K."/>
            <person name="Murat F."/>
            <person name="Fuchs J."/>
            <person name="Jenkins J."/>
            <person name="Haas F.B."/>
            <person name="Piednoel M."/>
            <person name="Gundlach H."/>
            <person name="Van Bel M."/>
            <person name="Meyberg R."/>
            <person name="Vives C."/>
            <person name="Morata J."/>
            <person name="Symeonidi A."/>
            <person name="Hiss M."/>
            <person name="Muchero W."/>
            <person name="Kamisugi Y."/>
            <person name="Saleh O."/>
            <person name="Blanc G."/>
            <person name="Decker E.L."/>
            <person name="van Gessel N."/>
            <person name="Grimwood J."/>
            <person name="Hayes R.D."/>
            <person name="Graham S.W."/>
            <person name="Gunter L.E."/>
            <person name="McDaniel S.F."/>
            <person name="Hoernstein S.N.W."/>
            <person name="Larsson A."/>
            <person name="Li F.W."/>
            <person name="Perroud P.F."/>
            <person name="Phillips J."/>
            <person name="Ranjan P."/>
            <person name="Rokshar D.S."/>
            <person name="Rothfels C.J."/>
            <person name="Schneider L."/>
            <person name="Shu S."/>
            <person name="Stevenson D.W."/>
            <person name="Thummler F."/>
            <person name="Tillich M."/>
            <person name="Villarreal Aguilar J.C."/>
            <person name="Widiez T."/>
            <person name="Wong G.K."/>
            <person name="Wymore A."/>
            <person name="Zhang Y."/>
            <person name="Zimmer A.D."/>
            <person name="Quatrano R.S."/>
            <person name="Mayer K.F.X."/>
            <person name="Goodstein D."/>
            <person name="Casacuberta J.M."/>
            <person name="Vandepoele K."/>
            <person name="Reski R."/>
            <person name="Cuming A.C."/>
            <person name="Tuskan G.A."/>
            <person name="Maumus F."/>
            <person name="Salse J."/>
            <person name="Schmutz J."/>
            <person name="Rensing S.A."/>
        </authorList>
    </citation>
    <scope>NUCLEOTIDE SEQUENCE [LARGE SCALE GENOMIC DNA]</scope>
    <source>
        <strain evidence="1 2">cv. Gransden 2004</strain>
    </source>
</reference>
<proteinExistence type="predicted"/>
<dbReference type="EnsemblPlants" id="Pp3c21_1200V3.7">
    <property type="protein sequence ID" value="Pp3c21_1200V3.7"/>
    <property type="gene ID" value="Pp3c21_1200"/>
</dbReference>
<sequence>MGTRQIIVEWFPHGEEAQTSLQSAASMAYKQSHASHCSKITQWTNHPRTAYADPSADFQFPSLLSYSFHQALTTETTPEQTVGTPLAGPIPTAVSASRWWCSVGKKETFAREFESFRTARGSHAIRDRQVALECHVADTFDMYVSTLVL</sequence>
<dbReference type="KEGG" id="ppp:112274078"/>
<name>A0A7I4C4Y0_PHYPA</name>
<gene>
    <name evidence="1" type="primary">LOC112274078</name>
</gene>
<reference evidence="1" key="3">
    <citation type="submission" date="2020-12" db="UniProtKB">
        <authorList>
            <consortium name="EnsemblPlants"/>
        </authorList>
    </citation>
    <scope>IDENTIFICATION</scope>
</reference>
<dbReference type="AlphaFoldDB" id="A0A7I4C4Y0"/>
<reference evidence="1 2" key="1">
    <citation type="journal article" date="2008" name="Science">
        <title>The Physcomitrella genome reveals evolutionary insights into the conquest of land by plants.</title>
        <authorList>
            <person name="Rensing S."/>
            <person name="Lang D."/>
            <person name="Zimmer A."/>
            <person name="Terry A."/>
            <person name="Salamov A."/>
            <person name="Shapiro H."/>
            <person name="Nishiyama T."/>
            <person name="Perroud P.-F."/>
            <person name="Lindquist E."/>
            <person name="Kamisugi Y."/>
            <person name="Tanahashi T."/>
            <person name="Sakakibara K."/>
            <person name="Fujita T."/>
            <person name="Oishi K."/>
            <person name="Shin-I T."/>
            <person name="Kuroki Y."/>
            <person name="Toyoda A."/>
            <person name="Suzuki Y."/>
            <person name="Hashimoto A."/>
            <person name="Yamaguchi K."/>
            <person name="Sugano A."/>
            <person name="Kohara Y."/>
            <person name="Fujiyama A."/>
            <person name="Anterola A."/>
            <person name="Aoki S."/>
            <person name="Ashton N."/>
            <person name="Barbazuk W.B."/>
            <person name="Barker E."/>
            <person name="Bennetzen J."/>
            <person name="Bezanilla M."/>
            <person name="Blankenship R."/>
            <person name="Cho S.H."/>
            <person name="Dutcher S."/>
            <person name="Estelle M."/>
            <person name="Fawcett J.A."/>
            <person name="Gundlach H."/>
            <person name="Hanada K."/>
            <person name="Heyl A."/>
            <person name="Hicks K.A."/>
            <person name="Hugh J."/>
            <person name="Lohr M."/>
            <person name="Mayer K."/>
            <person name="Melkozernov A."/>
            <person name="Murata T."/>
            <person name="Nelson D."/>
            <person name="Pils B."/>
            <person name="Prigge M."/>
            <person name="Reiss B."/>
            <person name="Renner T."/>
            <person name="Rombauts S."/>
            <person name="Rushton P."/>
            <person name="Sanderfoot A."/>
            <person name="Schween G."/>
            <person name="Shiu S.-H."/>
            <person name="Stueber K."/>
            <person name="Theodoulou F.L."/>
            <person name="Tu H."/>
            <person name="Van de Peer Y."/>
            <person name="Verrier P.J."/>
            <person name="Waters E."/>
            <person name="Wood A."/>
            <person name="Yang L."/>
            <person name="Cove D."/>
            <person name="Cuming A."/>
            <person name="Hasebe M."/>
            <person name="Lucas S."/>
            <person name="Mishler D.B."/>
            <person name="Reski R."/>
            <person name="Grigoriev I."/>
            <person name="Quatrano R.S."/>
            <person name="Boore J.L."/>
        </authorList>
    </citation>
    <scope>NUCLEOTIDE SEQUENCE [LARGE SCALE GENOMIC DNA]</scope>
    <source>
        <strain evidence="1 2">cv. Gransden 2004</strain>
    </source>
</reference>
<evidence type="ECO:0000313" key="1">
    <source>
        <dbReference type="EnsemblPlants" id="Pp3c21_1200V3.3"/>
    </source>
</evidence>
<dbReference type="EMBL" id="ABEU02000021">
    <property type="status" value="NOT_ANNOTATED_CDS"/>
    <property type="molecule type" value="Genomic_DNA"/>
</dbReference>
<dbReference type="Gramene" id="Pp3c21_1200V3.2">
    <property type="protein sequence ID" value="Pp3c21_1200V3.2"/>
    <property type="gene ID" value="Pp3c21_1200"/>
</dbReference>
<dbReference type="EnsemblPlants" id="Pp3c21_1200V3.3">
    <property type="protein sequence ID" value="Pp3c21_1200V3.3"/>
    <property type="gene ID" value="Pp3c21_1200"/>
</dbReference>
<organism evidence="1 2">
    <name type="scientific">Physcomitrium patens</name>
    <name type="common">Spreading-leaved earth moss</name>
    <name type="synonym">Physcomitrella patens</name>
    <dbReference type="NCBI Taxonomy" id="3218"/>
    <lineage>
        <taxon>Eukaryota</taxon>
        <taxon>Viridiplantae</taxon>
        <taxon>Streptophyta</taxon>
        <taxon>Embryophyta</taxon>
        <taxon>Bryophyta</taxon>
        <taxon>Bryophytina</taxon>
        <taxon>Bryopsida</taxon>
        <taxon>Funariidae</taxon>
        <taxon>Funariales</taxon>
        <taxon>Funariaceae</taxon>
        <taxon>Physcomitrium</taxon>
    </lineage>
</organism>
<accession>A0A7I4C4Y0</accession>